<evidence type="ECO:0000313" key="1">
    <source>
        <dbReference type="Proteomes" id="UP000887579"/>
    </source>
</evidence>
<proteinExistence type="predicted"/>
<dbReference type="WBParaSite" id="ES5_v2.g14091.t1">
    <property type="protein sequence ID" value="ES5_v2.g14091.t1"/>
    <property type="gene ID" value="ES5_v2.g14091"/>
</dbReference>
<accession>A0AC34FAB2</accession>
<protein>
    <submittedName>
        <fullName evidence="2">Uncharacterized protein</fullName>
    </submittedName>
</protein>
<dbReference type="Proteomes" id="UP000887579">
    <property type="component" value="Unplaced"/>
</dbReference>
<organism evidence="1 2">
    <name type="scientific">Panagrolaimus sp. ES5</name>
    <dbReference type="NCBI Taxonomy" id="591445"/>
    <lineage>
        <taxon>Eukaryota</taxon>
        <taxon>Metazoa</taxon>
        <taxon>Ecdysozoa</taxon>
        <taxon>Nematoda</taxon>
        <taxon>Chromadorea</taxon>
        <taxon>Rhabditida</taxon>
        <taxon>Tylenchina</taxon>
        <taxon>Panagrolaimomorpha</taxon>
        <taxon>Panagrolaimoidea</taxon>
        <taxon>Panagrolaimidae</taxon>
        <taxon>Panagrolaimus</taxon>
    </lineage>
</organism>
<reference evidence="2" key="1">
    <citation type="submission" date="2022-11" db="UniProtKB">
        <authorList>
            <consortium name="WormBaseParasite"/>
        </authorList>
    </citation>
    <scope>IDENTIFICATION</scope>
</reference>
<sequence>MSTGIVMAQTSLKKSSAKRCLFGKSSSSTSDSFCSRLLEEINSKKCQEWEFDFANVIFQRQPRFGSKKATSKPSRKQSRTLASPNDGKLTSHMPLHVSKRIVKKSAASKTSSSISSSAVNFIFNEISAAGTTGRSTTSNHQD</sequence>
<name>A0AC34FAB2_9BILA</name>
<evidence type="ECO:0000313" key="2">
    <source>
        <dbReference type="WBParaSite" id="ES5_v2.g14091.t1"/>
    </source>
</evidence>